<dbReference type="HOGENOM" id="CLU_1334108_0_0_1"/>
<reference evidence="3 5" key="1">
    <citation type="journal article" date="2012" name="Nature">
        <title>Algal genomes reveal evolutionary mosaicism and the fate of nucleomorphs.</title>
        <authorList>
            <consortium name="DOE Joint Genome Institute"/>
            <person name="Curtis B.A."/>
            <person name="Tanifuji G."/>
            <person name="Burki F."/>
            <person name="Gruber A."/>
            <person name="Irimia M."/>
            <person name="Maruyama S."/>
            <person name="Arias M.C."/>
            <person name="Ball S.G."/>
            <person name="Gile G.H."/>
            <person name="Hirakawa Y."/>
            <person name="Hopkins J.F."/>
            <person name="Kuo A."/>
            <person name="Rensing S.A."/>
            <person name="Schmutz J."/>
            <person name="Symeonidi A."/>
            <person name="Elias M."/>
            <person name="Eveleigh R.J."/>
            <person name="Herman E.K."/>
            <person name="Klute M.J."/>
            <person name="Nakayama T."/>
            <person name="Obornik M."/>
            <person name="Reyes-Prieto A."/>
            <person name="Armbrust E.V."/>
            <person name="Aves S.J."/>
            <person name="Beiko R.G."/>
            <person name="Coutinho P."/>
            <person name="Dacks J.B."/>
            <person name="Durnford D.G."/>
            <person name="Fast N.M."/>
            <person name="Green B.R."/>
            <person name="Grisdale C.J."/>
            <person name="Hempel F."/>
            <person name="Henrissat B."/>
            <person name="Hoppner M.P."/>
            <person name="Ishida K."/>
            <person name="Kim E."/>
            <person name="Koreny L."/>
            <person name="Kroth P.G."/>
            <person name="Liu Y."/>
            <person name="Malik S.B."/>
            <person name="Maier U.G."/>
            <person name="McRose D."/>
            <person name="Mock T."/>
            <person name="Neilson J.A."/>
            <person name="Onodera N.T."/>
            <person name="Poole A.M."/>
            <person name="Pritham E.J."/>
            <person name="Richards T.A."/>
            <person name="Rocap G."/>
            <person name="Roy S.W."/>
            <person name="Sarai C."/>
            <person name="Schaack S."/>
            <person name="Shirato S."/>
            <person name="Slamovits C.H."/>
            <person name="Spencer D.F."/>
            <person name="Suzuki S."/>
            <person name="Worden A.Z."/>
            <person name="Zauner S."/>
            <person name="Barry K."/>
            <person name="Bell C."/>
            <person name="Bharti A.K."/>
            <person name="Crow J.A."/>
            <person name="Grimwood J."/>
            <person name="Kramer R."/>
            <person name="Lindquist E."/>
            <person name="Lucas S."/>
            <person name="Salamov A."/>
            <person name="McFadden G.I."/>
            <person name="Lane C.E."/>
            <person name="Keeling P.J."/>
            <person name="Gray M.W."/>
            <person name="Grigoriev I.V."/>
            <person name="Archibald J.M."/>
        </authorList>
    </citation>
    <scope>NUCLEOTIDE SEQUENCE</scope>
    <source>
        <strain evidence="3 5">CCMP2712</strain>
    </source>
</reference>
<evidence type="ECO:0000313" key="4">
    <source>
        <dbReference type="EnsemblProtists" id="EKX52349"/>
    </source>
</evidence>
<dbReference type="KEGG" id="gtt:GUITHDRAFT_102251"/>
<dbReference type="GO" id="GO:0000175">
    <property type="term" value="F:3'-5'-RNA exonuclease activity"/>
    <property type="evidence" value="ECO:0007669"/>
    <property type="project" value="TreeGrafter"/>
</dbReference>
<evidence type="ECO:0000259" key="2">
    <source>
        <dbReference type="Pfam" id="PF03372"/>
    </source>
</evidence>
<dbReference type="InterPro" id="IPR005135">
    <property type="entry name" value="Endo/exonuclease/phosphatase"/>
</dbReference>
<feature type="region of interest" description="Disordered" evidence="1">
    <location>
        <begin position="161"/>
        <end position="206"/>
    </location>
</feature>
<dbReference type="EnsemblProtists" id="EKX52349">
    <property type="protein sequence ID" value="EKX52349"/>
    <property type="gene ID" value="GUITHDRAFT_102251"/>
</dbReference>
<dbReference type="OrthoDB" id="276515at2759"/>
<reference evidence="4" key="3">
    <citation type="submission" date="2016-03" db="UniProtKB">
        <authorList>
            <consortium name="EnsemblProtists"/>
        </authorList>
    </citation>
    <scope>IDENTIFICATION</scope>
</reference>
<name>L1JVL9_GUITC</name>
<dbReference type="SUPFAM" id="SSF56219">
    <property type="entry name" value="DNase I-like"/>
    <property type="match status" value="1"/>
</dbReference>
<evidence type="ECO:0000313" key="5">
    <source>
        <dbReference type="Proteomes" id="UP000011087"/>
    </source>
</evidence>
<accession>L1JVL9</accession>
<proteinExistence type="predicted"/>
<dbReference type="RefSeq" id="XP_005839329.1">
    <property type="nucleotide sequence ID" value="XM_005839272.1"/>
</dbReference>
<evidence type="ECO:0000313" key="3">
    <source>
        <dbReference type="EMBL" id="EKX52349.1"/>
    </source>
</evidence>
<dbReference type="InterPro" id="IPR050410">
    <property type="entry name" value="CCR4/nocturin_mRNA_transcr"/>
</dbReference>
<dbReference type="Gene3D" id="3.60.10.10">
    <property type="entry name" value="Endonuclease/exonuclease/phosphatase"/>
    <property type="match status" value="2"/>
</dbReference>
<dbReference type="GeneID" id="17308887"/>
<dbReference type="Proteomes" id="UP000011087">
    <property type="component" value="Unassembled WGS sequence"/>
</dbReference>
<dbReference type="PANTHER" id="PTHR12121">
    <property type="entry name" value="CARBON CATABOLITE REPRESSOR PROTEIN 4"/>
    <property type="match status" value="1"/>
</dbReference>
<dbReference type="STRING" id="905079.L1JVL9"/>
<organism evidence="3">
    <name type="scientific">Guillardia theta (strain CCMP2712)</name>
    <name type="common">Cryptophyte</name>
    <dbReference type="NCBI Taxonomy" id="905079"/>
    <lineage>
        <taxon>Eukaryota</taxon>
        <taxon>Cryptophyceae</taxon>
        <taxon>Pyrenomonadales</taxon>
        <taxon>Geminigeraceae</taxon>
        <taxon>Guillardia</taxon>
    </lineage>
</organism>
<evidence type="ECO:0000256" key="1">
    <source>
        <dbReference type="SAM" id="MobiDB-lite"/>
    </source>
</evidence>
<keyword evidence="5" id="KW-1185">Reference proteome</keyword>
<feature type="domain" description="Endonuclease/exonuclease/phosphatase" evidence="2">
    <location>
        <begin position="25"/>
        <end position="191"/>
    </location>
</feature>
<dbReference type="PaxDb" id="55529-EKX52349"/>
<dbReference type="AlphaFoldDB" id="L1JVL9"/>
<dbReference type="InterPro" id="IPR036691">
    <property type="entry name" value="Endo/exonu/phosph_ase_sf"/>
</dbReference>
<dbReference type="EMBL" id="JH992973">
    <property type="protein sequence ID" value="EKX52349.1"/>
    <property type="molecule type" value="Genomic_DNA"/>
</dbReference>
<reference evidence="5" key="2">
    <citation type="submission" date="2012-11" db="EMBL/GenBank/DDBJ databases">
        <authorList>
            <person name="Kuo A."/>
            <person name="Curtis B.A."/>
            <person name="Tanifuji G."/>
            <person name="Burki F."/>
            <person name="Gruber A."/>
            <person name="Irimia M."/>
            <person name="Maruyama S."/>
            <person name="Arias M.C."/>
            <person name="Ball S.G."/>
            <person name="Gile G.H."/>
            <person name="Hirakawa Y."/>
            <person name="Hopkins J.F."/>
            <person name="Rensing S.A."/>
            <person name="Schmutz J."/>
            <person name="Symeonidi A."/>
            <person name="Elias M."/>
            <person name="Eveleigh R.J."/>
            <person name="Herman E.K."/>
            <person name="Klute M.J."/>
            <person name="Nakayama T."/>
            <person name="Obornik M."/>
            <person name="Reyes-Prieto A."/>
            <person name="Armbrust E.V."/>
            <person name="Aves S.J."/>
            <person name="Beiko R.G."/>
            <person name="Coutinho P."/>
            <person name="Dacks J.B."/>
            <person name="Durnford D.G."/>
            <person name="Fast N.M."/>
            <person name="Green B.R."/>
            <person name="Grisdale C."/>
            <person name="Hempe F."/>
            <person name="Henrissat B."/>
            <person name="Hoppner M.P."/>
            <person name="Ishida K.-I."/>
            <person name="Kim E."/>
            <person name="Koreny L."/>
            <person name="Kroth P.G."/>
            <person name="Liu Y."/>
            <person name="Malik S.-B."/>
            <person name="Maier U.G."/>
            <person name="McRose D."/>
            <person name="Mock T."/>
            <person name="Neilson J.A."/>
            <person name="Onodera N.T."/>
            <person name="Poole A.M."/>
            <person name="Pritham E.J."/>
            <person name="Richards T.A."/>
            <person name="Rocap G."/>
            <person name="Roy S.W."/>
            <person name="Sarai C."/>
            <person name="Schaack S."/>
            <person name="Shirato S."/>
            <person name="Slamovits C.H."/>
            <person name="Spencer D.F."/>
            <person name="Suzuki S."/>
            <person name="Worden A.Z."/>
            <person name="Zauner S."/>
            <person name="Barry K."/>
            <person name="Bell C."/>
            <person name="Bharti A.K."/>
            <person name="Crow J.A."/>
            <person name="Grimwood J."/>
            <person name="Kramer R."/>
            <person name="Lindquist E."/>
            <person name="Lucas S."/>
            <person name="Salamov A."/>
            <person name="McFadden G.I."/>
            <person name="Lane C.E."/>
            <person name="Keeling P.J."/>
            <person name="Gray M.W."/>
            <person name="Grigoriev I.V."/>
            <person name="Archibald J.M."/>
        </authorList>
    </citation>
    <scope>NUCLEOTIDE SEQUENCE</scope>
    <source>
        <strain evidence="5">CCMP2712</strain>
    </source>
</reference>
<dbReference type="Pfam" id="PF03372">
    <property type="entry name" value="Exo_endo_phos"/>
    <property type="match status" value="1"/>
</dbReference>
<sequence length="206" mass="23878">MPRKNTFQRSAPLAANFLTSQRMYQEVDHYEAFVDPELRARGYEGVYKQRNGIDKQDGCATFWKRKSFRLVHSRAVELDGAIERARPYIETPSYITHNVAAKTVVREIDKIERQFGHMTSLLMGDFNSMPQTRASEPLYTNYRQHFKGTLDYIFFRCPAEEEEEEEEVLDVPSPQDLGSQGLPDKSQPSDHLPLVCRAKLREKTET</sequence>
<gene>
    <name evidence="3" type="ORF">GUITHDRAFT_102251</name>
</gene>
<dbReference type="PANTHER" id="PTHR12121:SF34">
    <property type="entry name" value="PROTEIN ANGEL"/>
    <property type="match status" value="1"/>
</dbReference>
<protein>
    <recommendedName>
        <fullName evidence="2">Endonuclease/exonuclease/phosphatase domain-containing protein</fullName>
    </recommendedName>
</protein>